<dbReference type="GO" id="GO:0004888">
    <property type="term" value="F:transmembrane signaling receptor activity"/>
    <property type="evidence" value="ECO:0007669"/>
    <property type="project" value="InterPro"/>
</dbReference>
<evidence type="ECO:0000313" key="13">
    <source>
        <dbReference type="Proteomes" id="UP000034805"/>
    </source>
</evidence>
<evidence type="ECO:0000256" key="10">
    <source>
        <dbReference type="ARBA" id="ARBA00034099"/>
    </source>
</evidence>
<dbReference type="PANTHER" id="PTHR18945">
    <property type="entry name" value="NEUROTRANSMITTER GATED ION CHANNEL"/>
    <property type="match status" value="1"/>
</dbReference>
<dbReference type="InterPro" id="IPR006202">
    <property type="entry name" value="Neur_chan_lig-bd"/>
</dbReference>
<comment type="caution">
    <text evidence="12">The sequence shown here is derived from an EMBL/GenBank/DDBJ whole genome shotgun (WGS) entry which is preliminary data.</text>
</comment>
<dbReference type="InterPro" id="IPR002394">
    <property type="entry name" value="Nicotinic_acetylcholine_rcpt"/>
</dbReference>
<dbReference type="Pfam" id="PF02931">
    <property type="entry name" value="Neur_chan_LBD"/>
    <property type="match status" value="1"/>
</dbReference>
<gene>
    <name evidence="12" type="ORF">Z043_122611</name>
</gene>
<dbReference type="PRINTS" id="PR00252">
    <property type="entry name" value="NRIONCHANNEL"/>
</dbReference>
<evidence type="ECO:0000256" key="4">
    <source>
        <dbReference type="ARBA" id="ARBA00023018"/>
    </source>
</evidence>
<evidence type="ECO:0000259" key="11">
    <source>
        <dbReference type="Pfam" id="PF02931"/>
    </source>
</evidence>
<keyword evidence="5" id="KW-0406">Ion transport</keyword>
<organism evidence="12 13">
    <name type="scientific">Scleropages formosus</name>
    <name type="common">Asian bonytongue</name>
    <name type="synonym">Osteoglossum formosum</name>
    <dbReference type="NCBI Taxonomy" id="113540"/>
    <lineage>
        <taxon>Eukaryota</taxon>
        <taxon>Metazoa</taxon>
        <taxon>Chordata</taxon>
        <taxon>Craniata</taxon>
        <taxon>Vertebrata</taxon>
        <taxon>Euteleostomi</taxon>
        <taxon>Actinopterygii</taxon>
        <taxon>Neopterygii</taxon>
        <taxon>Teleostei</taxon>
        <taxon>Osteoglossocephala</taxon>
        <taxon>Osteoglossomorpha</taxon>
        <taxon>Osteoglossiformes</taxon>
        <taxon>Osteoglossidae</taxon>
        <taxon>Scleropages</taxon>
    </lineage>
</organism>
<evidence type="ECO:0000256" key="9">
    <source>
        <dbReference type="ARBA" id="ARBA00023303"/>
    </source>
</evidence>
<dbReference type="Proteomes" id="UP000034805">
    <property type="component" value="Unassembled WGS sequence"/>
</dbReference>
<keyword evidence="8" id="KW-1071">Ligand-gated ion channel</keyword>
<dbReference type="Gene3D" id="2.70.170.10">
    <property type="entry name" value="Neurotransmitter-gated ion-channel ligand-binding domain"/>
    <property type="match status" value="1"/>
</dbReference>
<evidence type="ECO:0000313" key="12">
    <source>
        <dbReference type="EMBL" id="KPP59465.1"/>
    </source>
</evidence>
<accession>A0A0N8JVY9</accession>
<keyword evidence="4" id="KW-0770">Synapse</keyword>
<dbReference type="GO" id="GO:0022848">
    <property type="term" value="F:acetylcholine-gated monoatomic cation-selective channel activity"/>
    <property type="evidence" value="ECO:0007669"/>
    <property type="project" value="InterPro"/>
</dbReference>
<evidence type="ECO:0000256" key="1">
    <source>
        <dbReference type="ARBA" id="ARBA00022448"/>
    </source>
</evidence>
<evidence type="ECO:0000256" key="7">
    <source>
        <dbReference type="ARBA" id="ARBA00023170"/>
    </source>
</evidence>
<evidence type="ECO:0000256" key="2">
    <source>
        <dbReference type="ARBA" id="ARBA00022475"/>
    </source>
</evidence>
<dbReference type="SUPFAM" id="SSF63712">
    <property type="entry name" value="Nicotinic receptor ligand binding domain-like"/>
    <property type="match status" value="1"/>
</dbReference>
<reference evidence="12 13" key="1">
    <citation type="submission" date="2015-08" db="EMBL/GenBank/DDBJ databases">
        <title>The genome of the Asian arowana (Scleropages formosus).</title>
        <authorList>
            <person name="Tan M.H."/>
            <person name="Gan H.M."/>
            <person name="Croft L.J."/>
            <person name="Austin C.M."/>
        </authorList>
    </citation>
    <scope>NUCLEOTIDE SEQUENCE [LARGE SCALE GENOMIC DNA]</scope>
    <source>
        <strain evidence="12">Aro1</strain>
    </source>
</reference>
<comment type="subcellular location">
    <subcellularLocation>
        <location evidence="10">Synaptic cell membrane</location>
        <topology evidence="10">Multi-pass membrane protein</topology>
    </subcellularLocation>
</comment>
<evidence type="ECO:0000256" key="5">
    <source>
        <dbReference type="ARBA" id="ARBA00023065"/>
    </source>
</evidence>
<keyword evidence="3" id="KW-0812">Transmembrane</keyword>
<proteinExistence type="predicted"/>
<dbReference type="PRINTS" id="PR00254">
    <property type="entry name" value="NICOTINICR"/>
</dbReference>
<evidence type="ECO:0000256" key="3">
    <source>
        <dbReference type="ARBA" id="ARBA00022692"/>
    </source>
</evidence>
<dbReference type="EMBL" id="JARO02012100">
    <property type="protein sequence ID" value="KPP59465.1"/>
    <property type="molecule type" value="Genomic_DNA"/>
</dbReference>
<keyword evidence="2" id="KW-1003">Cell membrane</keyword>
<protein>
    <recommendedName>
        <fullName evidence="11">Neurotransmitter-gated ion-channel ligand-binding domain-containing protein</fullName>
    </recommendedName>
</protein>
<evidence type="ECO:0000256" key="6">
    <source>
        <dbReference type="ARBA" id="ARBA00023136"/>
    </source>
</evidence>
<name>A0A0N8JVY9_SCLFO</name>
<sequence length="111" mass="12912">MQCSSHFVCTAGGGANAEERLMNYLLKGERYNKLIRPAMNRTERVTVKILVSLAQLISVNEREQIMTTNVWLTQNWVDYRLSWDPSAYDGIDKIRIPSRHVWLPDIVLYNK</sequence>
<dbReference type="AlphaFoldDB" id="A0A0N8JVY9"/>
<evidence type="ECO:0000256" key="8">
    <source>
        <dbReference type="ARBA" id="ARBA00023286"/>
    </source>
</evidence>
<keyword evidence="1" id="KW-0813">Transport</keyword>
<feature type="domain" description="Neurotransmitter-gated ion-channel ligand-binding" evidence="11">
    <location>
        <begin position="18"/>
        <end position="111"/>
    </location>
</feature>
<dbReference type="InterPro" id="IPR036734">
    <property type="entry name" value="Neur_chan_lig-bd_sf"/>
</dbReference>
<dbReference type="GO" id="GO:0045211">
    <property type="term" value="C:postsynaptic membrane"/>
    <property type="evidence" value="ECO:0007669"/>
    <property type="project" value="InterPro"/>
</dbReference>
<keyword evidence="7" id="KW-0675">Receptor</keyword>
<dbReference type="InterPro" id="IPR006201">
    <property type="entry name" value="Neur_channel"/>
</dbReference>
<keyword evidence="6" id="KW-0472">Membrane</keyword>
<keyword evidence="9" id="KW-0407">Ion channel</keyword>